<sequence>MENRTSQHVNGGDQTPSRSENTLPGPVEAILEEVYRKHNLGPISDETLLWRSKEEATTTTRSLP</sequence>
<evidence type="ECO:0000313" key="4">
    <source>
        <dbReference type="Proteomes" id="UP000712600"/>
    </source>
</evidence>
<dbReference type="InterPro" id="IPR058697">
    <property type="entry name" value="RDRP3-5_N"/>
</dbReference>
<protein>
    <recommendedName>
        <fullName evidence="2">RDRP3-5 N-terminal domain-containing protein</fullName>
    </recommendedName>
</protein>
<reference evidence="3" key="1">
    <citation type="submission" date="2019-12" db="EMBL/GenBank/DDBJ databases">
        <title>Genome sequencing and annotation of Brassica cretica.</title>
        <authorList>
            <person name="Studholme D.J."/>
            <person name="Sarris P."/>
        </authorList>
    </citation>
    <scope>NUCLEOTIDE SEQUENCE</scope>
    <source>
        <strain evidence="3">PFS-109/04</strain>
        <tissue evidence="3">Leaf</tissue>
    </source>
</reference>
<feature type="region of interest" description="Disordered" evidence="1">
    <location>
        <begin position="1"/>
        <end position="25"/>
    </location>
</feature>
<proteinExistence type="predicted"/>
<dbReference type="Proteomes" id="UP000712600">
    <property type="component" value="Unassembled WGS sequence"/>
</dbReference>
<evidence type="ECO:0000313" key="3">
    <source>
        <dbReference type="EMBL" id="KAF3485384.1"/>
    </source>
</evidence>
<evidence type="ECO:0000259" key="2">
    <source>
        <dbReference type="Pfam" id="PF26249"/>
    </source>
</evidence>
<gene>
    <name evidence="3" type="ORF">F2Q69_00052083</name>
</gene>
<accession>A0A8S9MY53</accession>
<dbReference type="EMBL" id="QGKX02002183">
    <property type="protein sequence ID" value="KAF3485384.1"/>
    <property type="molecule type" value="Genomic_DNA"/>
</dbReference>
<organism evidence="3 4">
    <name type="scientific">Brassica cretica</name>
    <name type="common">Mustard</name>
    <dbReference type="NCBI Taxonomy" id="69181"/>
    <lineage>
        <taxon>Eukaryota</taxon>
        <taxon>Viridiplantae</taxon>
        <taxon>Streptophyta</taxon>
        <taxon>Embryophyta</taxon>
        <taxon>Tracheophyta</taxon>
        <taxon>Spermatophyta</taxon>
        <taxon>Magnoliopsida</taxon>
        <taxon>eudicotyledons</taxon>
        <taxon>Gunneridae</taxon>
        <taxon>Pentapetalae</taxon>
        <taxon>rosids</taxon>
        <taxon>malvids</taxon>
        <taxon>Brassicales</taxon>
        <taxon>Brassicaceae</taxon>
        <taxon>Brassiceae</taxon>
        <taxon>Brassica</taxon>
    </lineage>
</organism>
<dbReference type="Pfam" id="PF26249">
    <property type="entry name" value="4HB_RdRP3_N"/>
    <property type="match status" value="1"/>
</dbReference>
<feature type="domain" description="RDRP3-5 N-terminal" evidence="2">
    <location>
        <begin position="20"/>
        <end position="47"/>
    </location>
</feature>
<name>A0A8S9MY53_BRACR</name>
<comment type="caution">
    <text evidence="3">The sequence shown here is derived from an EMBL/GenBank/DDBJ whole genome shotgun (WGS) entry which is preliminary data.</text>
</comment>
<dbReference type="AlphaFoldDB" id="A0A8S9MY53"/>
<evidence type="ECO:0000256" key="1">
    <source>
        <dbReference type="SAM" id="MobiDB-lite"/>
    </source>
</evidence>
<feature type="compositionally biased region" description="Polar residues" evidence="1">
    <location>
        <begin position="1"/>
        <end position="22"/>
    </location>
</feature>